<evidence type="ECO:0000313" key="3">
    <source>
        <dbReference type="Proteomes" id="UP000187209"/>
    </source>
</evidence>
<dbReference type="GO" id="GO:0004038">
    <property type="term" value="F:allantoinase activity"/>
    <property type="evidence" value="ECO:0007669"/>
    <property type="project" value="TreeGrafter"/>
</dbReference>
<comment type="caution">
    <text evidence="2">The sequence shown here is derived from an EMBL/GenBank/DDBJ whole genome shotgun (WGS) entry which is preliminary data.</text>
</comment>
<name>A0A1R2BJQ6_9CILI</name>
<dbReference type="InterPro" id="IPR050138">
    <property type="entry name" value="DHOase/Allantoinase_Hydrolase"/>
</dbReference>
<dbReference type="InterPro" id="IPR006680">
    <property type="entry name" value="Amidohydro-rel"/>
</dbReference>
<feature type="domain" description="Amidohydrolase-related" evidence="1">
    <location>
        <begin position="555"/>
        <end position="627"/>
    </location>
</feature>
<accession>A0A1R2BJQ6</accession>
<evidence type="ECO:0000313" key="2">
    <source>
        <dbReference type="EMBL" id="OMJ76986.1"/>
    </source>
</evidence>
<dbReference type="Gene3D" id="3.20.20.140">
    <property type="entry name" value="Metal-dependent hydrolases"/>
    <property type="match status" value="1"/>
</dbReference>
<dbReference type="InterPro" id="IPR032466">
    <property type="entry name" value="Metal_Hydrolase"/>
</dbReference>
<dbReference type="GO" id="GO:0006145">
    <property type="term" value="P:purine nucleobase catabolic process"/>
    <property type="evidence" value="ECO:0007669"/>
    <property type="project" value="TreeGrafter"/>
</dbReference>
<dbReference type="EMBL" id="MPUH01000600">
    <property type="protein sequence ID" value="OMJ76986.1"/>
    <property type="molecule type" value="Genomic_DNA"/>
</dbReference>
<dbReference type="SUPFAM" id="SSF51338">
    <property type="entry name" value="Composite domain of metallo-dependent hydrolases"/>
    <property type="match status" value="1"/>
</dbReference>
<reference evidence="2 3" key="1">
    <citation type="submission" date="2016-11" db="EMBL/GenBank/DDBJ databases">
        <title>The macronuclear genome of Stentor coeruleus: a giant cell with tiny introns.</title>
        <authorList>
            <person name="Slabodnick M."/>
            <person name="Ruby J.G."/>
            <person name="Reiff S.B."/>
            <person name="Swart E.C."/>
            <person name="Gosai S."/>
            <person name="Prabakaran S."/>
            <person name="Witkowska E."/>
            <person name="Larue G.E."/>
            <person name="Fisher S."/>
            <person name="Freeman R.M."/>
            <person name="Gunawardena J."/>
            <person name="Chu W."/>
            <person name="Stover N.A."/>
            <person name="Gregory B.D."/>
            <person name="Nowacki M."/>
            <person name="Derisi J."/>
            <person name="Roy S.W."/>
            <person name="Marshall W.F."/>
            <person name="Sood P."/>
        </authorList>
    </citation>
    <scope>NUCLEOTIDE SEQUENCE [LARGE SCALE GENOMIC DNA]</scope>
    <source>
        <strain evidence="2">WM001</strain>
    </source>
</reference>
<dbReference type="PANTHER" id="PTHR43668">
    <property type="entry name" value="ALLANTOINASE"/>
    <property type="match status" value="1"/>
</dbReference>
<gene>
    <name evidence="2" type="ORF">SteCoe_23535</name>
</gene>
<dbReference type="GO" id="GO:0005737">
    <property type="term" value="C:cytoplasm"/>
    <property type="evidence" value="ECO:0007669"/>
    <property type="project" value="TreeGrafter"/>
</dbReference>
<protein>
    <recommendedName>
        <fullName evidence="1">Amidohydrolase-related domain-containing protein</fullName>
    </recommendedName>
</protein>
<dbReference type="PANTHER" id="PTHR43668:SF2">
    <property type="entry name" value="ALLANTOINASE"/>
    <property type="match status" value="1"/>
</dbReference>
<dbReference type="InterPro" id="IPR011059">
    <property type="entry name" value="Metal-dep_hydrolase_composite"/>
</dbReference>
<dbReference type="OrthoDB" id="292450at2759"/>
<dbReference type="AlphaFoldDB" id="A0A1R2BJQ6"/>
<dbReference type="Pfam" id="PF01979">
    <property type="entry name" value="Amidohydro_1"/>
    <property type="match status" value="1"/>
</dbReference>
<sequence>MVKQALVSRHIVLTNNINSNKPVYGIILIEDEIIYDIVIIDSDIGISSVINKYQDWNPENLENFYISPGIIDLNTRLEWETYTELTKAAISGGVTFSLIESGYYMDPAPTGELFCDIGKVATLEISTMETIPFLNEQGYLAVKGYLFPPYMTVQCIPSNLLPVLQEIEKTSLTFFIDPNLPDPRMLHSVSPYRLRPLKDRLTDTQESSSFSGAFPDLIEDENEEDEDSPQLPKLQSWKSVANNLRKKSSPLYKDERSNSDEFTMTTNRKTSELVLDIDEIKEVDEQFANLMSKKIRKSNTNTIFDDLDKRIKESQMSIQNLSHAEFETYKEAGVTHFISPIGLNPNPMNFPNSPMSDTSSVDLSYPTSPKPSILQRRKITGSLSLVIKPTITPKENLYCYHMANYSQTWEHSGIVKLLESLKKSNCRVHVCNISAASSLNKIRQAKEWCKRLTCEIPASHLTFSSMTIPENDTRFKCYPPIRNQANTNLIWDLLKMKGIDAITSGHAAVCNDFKIIKGNFRKAVNGFPAIGFSLQAVWTTLNGPVSSHAQLEHYIVRLAKWLSLYPAEILNISNTRGSINKGKYADLIVWNPYEKFLVTEEYSPYPQMSPFLNTELYGKIFRVYLRGNNVYSQGKFKARGRHVLRISQ</sequence>
<keyword evidence="3" id="KW-1185">Reference proteome</keyword>
<dbReference type="Proteomes" id="UP000187209">
    <property type="component" value="Unassembled WGS sequence"/>
</dbReference>
<proteinExistence type="predicted"/>
<organism evidence="2 3">
    <name type="scientific">Stentor coeruleus</name>
    <dbReference type="NCBI Taxonomy" id="5963"/>
    <lineage>
        <taxon>Eukaryota</taxon>
        <taxon>Sar</taxon>
        <taxon>Alveolata</taxon>
        <taxon>Ciliophora</taxon>
        <taxon>Postciliodesmatophora</taxon>
        <taxon>Heterotrichea</taxon>
        <taxon>Heterotrichida</taxon>
        <taxon>Stentoridae</taxon>
        <taxon>Stentor</taxon>
    </lineage>
</organism>
<dbReference type="SUPFAM" id="SSF51556">
    <property type="entry name" value="Metallo-dependent hydrolases"/>
    <property type="match status" value="1"/>
</dbReference>
<evidence type="ECO:0000259" key="1">
    <source>
        <dbReference type="Pfam" id="PF01979"/>
    </source>
</evidence>